<dbReference type="EMBL" id="VZRI01012941">
    <property type="protein sequence ID" value="NWV00592.1"/>
    <property type="molecule type" value="Genomic_DNA"/>
</dbReference>
<evidence type="ECO:0000313" key="1">
    <source>
        <dbReference type="EMBL" id="NWV00592.1"/>
    </source>
</evidence>
<dbReference type="Proteomes" id="UP000544127">
    <property type="component" value="Unassembled WGS sequence"/>
</dbReference>
<dbReference type="InterPro" id="IPR036939">
    <property type="entry name" value="Cu2_ascorb_mOase_N_sf"/>
</dbReference>
<accession>A0A7K6BFQ7</accession>
<comment type="caution">
    <text evidence="1">The sequence shown here is derived from an EMBL/GenBank/DDBJ whole genome shotgun (WGS) entry which is preliminary data.</text>
</comment>
<proteinExistence type="predicted"/>
<dbReference type="OrthoDB" id="10003276at2759"/>
<evidence type="ECO:0000313" key="2">
    <source>
        <dbReference type="Proteomes" id="UP000544127"/>
    </source>
</evidence>
<reference evidence="1 2" key="1">
    <citation type="submission" date="2019-09" db="EMBL/GenBank/DDBJ databases">
        <title>Bird 10,000 Genomes (B10K) Project - Family phase.</title>
        <authorList>
            <person name="Zhang G."/>
        </authorList>
    </citation>
    <scope>NUCLEOTIDE SEQUENCE [LARGE SCALE GENOMIC DNA]</scope>
    <source>
        <strain evidence="1">B10K-DU-012-37</strain>
    </source>
</reference>
<organism evidence="1 2">
    <name type="scientific">Upupa epops</name>
    <name type="common">Eurasian hoopoe</name>
    <dbReference type="NCBI Taxonomy" id="57439"/>
    <lineage>
        <taxon>Eukaryota</taxon>
        <taxon>Metazoa</taxon>
        <taxon>Chordata</taxon>
        <taxon>Craniata</taxon>
        <taxon>Vertebrata</taxon>
        <taxon>Euteleostomi</taxon>
        <taxon>Archelosauria</taxon>
        <taxon>Archosauria</taxon>
        <taxon>Dinosauria</taxon>
        <taxon>Saurischia</taxon>
        <taxon>Theropoda</taxon>
        <taxon>Coelurosauria</taxon>
        <taxon>Aves</taxon>
        <taxon>Neognathae</taxon>
        <taxon>Neoaves</taxon>
        <taxon>Telluraves</taxon>
        <taxon>Coraciimorphae</taxon>
        <taxon>Bucerotiformes</taxon>
        <taxon>Upupidae</taxon>
        <taxon>Upupa</taxon>
    </lineage>
</organism>
<sequence>VDTTCIVTAFATDGTVQVCKSQRHFKSLFLMRYRGPTDSIDPKIFFNYDLRLGNFVVPVKESKYACSFIPLPMGKQEHHICKVNLEADLLGKNMTGQ</sequence>
<dbReference type="AlphaFoldDB" id="A0A7K6BFQ7"/>
<dbReference type="GO" id="GO:0005507">
    <property type="term" value="F:copper ion binding"/>
    <property type="evidence" value="ECO:0007669"/>
    <property type="project" value="InterPro"/>
</dbReference>
<dbReference type="GO" id="GO:0016715">
    <property type="term" value="F:oxidoreductase activity, acting on paired donors, with incorporation or reduction of molecular oxygen, reduced ascorbate as one donor, and incorporation of one atom of oxygen"/>
    <property type="evidence" value="ECO:0007669"/>
    <property type="project" value="InterPro"/>
</dbReference>
<gene>
    <name evidence="1" type="primary">Moxd2_1</name>
    <name evidence="1" type="ORF">UPUEPO_R15279</name>
</gene>
<keyword evidence="2" id="KW-1185">Reference proteome</keyword>
<protein>
    <submittedName>
        <fullName evidence="1">MOXD2 protein</fullName>
    </submittedName>
</protein>
<feature type="non-terminal residue" evidence="1">
    <location>
        <position position="1"/>
    </location>
</feature>
<feature type="non-terminal residue" evidence="1">
    <location>
        <position position="97"/>
    </location>
</feature>
<name>A0A7K6BFQ7_UPUEP</name>
<dbReference type="Gene3D" id="2.60.120.310">
    <property type="entry name" value="Copper type II, ascorbate-dependent monooxygenase, N-terminal domain"/>
    <property type="match status" value="1"/>
</dbReference>